<comment type="caution">
    <text evidence="1">The sequence shown here is derived from an EMBL/GenBank/DDBJ whole genome shotgun (WGS) entry which is preliminary data.</text>
</comment>
<keyword evidence="2" id="KW-1185">Reference proteome</keyword>
<reference evidence="1 2" key="1">
    <citation type="submission" date="2014-02" db="EMBL/GenBank/DDBJ databases">
        <title>Vibrio fortis Dalian14 Genome Sequencing.</title>
        <authorList>
            <person name="Wang Y."/>
            <person name="Song L."/>
            <person name="Liu G."/>
            <person name="Ding J."/>
        </authorList>
    </citation>
    <scope>NUCLEOTIDE SEQUENCE [LARGE SCALE GENOMIC DNA]</scope>
    <source>
        <strain evidence="1 2">Dalian14</strain>
    </source>
</reference>
<dbReference type="RefSeq" id="WP_010437010.1">
    <property type="nucleotide sequence ID" value="NZ_JFFR01000025.1"/>
</dbReference>
<dbReference type="InterPro" id="IPR019708">
    <property type="entry name" value="Phage_HP1_Orf24"/>
</dbReference>
<name>A0A066UUD0_9VIBR</name>
<sequence>MSMRISGKNMHFSMGDYKLKAQKVTLSITDNSAVNKTSGVPDGYVDGDVEASGEMELTTQQFNQLSKAAKQAGSWRGLPAFDALFYGKIDKDELKVEAFGCRIKISDLLDVDSNGGSALVHKLPFEVTSPDFVNINGVPYLRSDETEDLVQ</sequence>
<protein>
    <submittedName>
        <fullName evidence="1">Tail protein</fullName>
    </submittedName>
</protein>
<evidence type="ECO:0000313" key="1">
    <source>
        <dbReference type="EMBL" id="KDN27719.1"/>
    </source>
</evidence>
<gene>
    <name evidence="1" type="ORF">VFDL14_01685</name>
</gene>
<accession>A0A066UUD0</accession>
<dbReference type="OrthoDB" id="6104125at2"/>
<evidence type="ECO:0000313" key="2">
    <source>
        <dbReference type="Proteomes" id="UP000027219"/>
    </source>
</evidence>
<proteinExistence type="predicted"/>
<dbReference type="EMBL" id="JFFR01000025">
    <property type="protein sequence ID" value="KDN27719.1"/>
    <property type="molecule type" value="Genomic_DNA"/>
</dbReference>
<dbReference type="Pfam" id="PF10772">
    <property type="entry name" value="Phage_HP1_Orf24"/>
    <property type="match status" value="1"/>
</dbReference>
<dbReference type="Proteomes" id="UP000027219">
    <property type="component" value="Unassembled WGS sequence"/>
</dbReference>
<dbReference type="STRING" id="212667.VFDL14_01685"/>
<dbReference type="AlphaFoldDB" id="A0A066UUD0"/>
<organism evidence="1 2">
    <name type="scientific">Vibrio fortis</name>
    <dbReference type="NCBI Taxonomy" id="212667"/>
    <lineage>
        <taxon>Bacteria</taxon>
        <taxon>Pseudomonadati</taxon>
        <taxon>Pseudomonadota</taxon>
        <taxon>Gammaproteobacteria</taxon>
        <taxon>Vibrionales</taxon>
        <taxon>Vibrionaceae</taxon>
        <taxon>Vibrio</taxon>
    </lineage>
</organism>